<gene>
    <name evidence="4" type="ORF">ACEWY4_000883</name>
</gene>
<dbReference type="CDD" id="cd12940">
    <property type="entry name" value="LEM_LAP2_LEMD1"/>
    <property type="match status" value="1"/>
</dbReference>
<evidence type="ECO:0000256" key="2">
    <source>
        <dbReference type="SAM" id="Phobius"/>
    </source>
</evidence>
<dbReference type="Proteomes" id="UP001591681">
    <property type="component" value="Unassembled WGS sequence"/>
</dbReference>
<evidence type="ECO:0000256" key="1">
    <source>
        <dbReference type="SAM" id="MobiDB-lite"/>
    </source>
</evidence>
<feature type="transmembrane region" description="Helical" evidence="2">
    <location>
        <begin position="170"/>
        <end position="191"/>
    </location>
</feature>
<dbReference type="Gene3D" id="1.10.720.40">
    <property type="match status" value="1"/>
</dbReference>
<feature type="compositionally biased region" description="Basic and acidic residues" evidence="1">
    <location>
        <begin position="74"/>
        <end position="90"/>
    </location>
</feature>
<reference evidence="4 5" key="1">
    <citation type="submission" date="2024-09" db="EMBL/GenBank/DDBJ databases">
        <title>A chromosome-level genome assembly of Gray's grenadier anchovy, Coilia grayii.</title>
        <authorList>
            <person name="Fu Z."/>
        </authorList>
    </citation>
    <scope>NUCLEOTIDE SEQUENCE [LARGE SCALE GENOMIC DNA]</scope>
    <source>
        <strain evidence="4">G4</strain>
        <tissue evidence="4">Muscle</tissue>
    </source>
</reference>
<dbReference type="EMBL" id="JBHFQA010000001">
    <property type="protein sequence ID" value="KAL2104015.1"/>
    <property type="molecule type" value="Genomic_DNA"/>
</dbReference>
<evidence type="ECO:0000313" key="4">
    <source>
        <dbReference type="EMBL" id="KAL2104015.1"/>
    </source>
</evidence>
<keyword evidence="2" id="KW-0812">Transmembrane</keyword>
<dbReference type="SMART" id="SM00540">
    <property type="entry name" value="LEM"/>
    <property type="match status" value="1"/>
</dbReference>
<evidence type="ECO:0000259" key="3">
    <source>
        <dbReference type="PROSITE" id="PS50954"/>
    </source>
</evidence>
<feature type="region of interest" description="Disordered" evidence="1">
    <location>
        <begin position="44"/>
        <end position="106"/>
    </location>
</feature>
<dbReference type="PANTHER" id="PTHR12019:SF22">
    <property type="entry name" value="LAMINA-ASSOCIATED POLYPEPTIDE 2, ISOFORMS BETA_GAMMA"/>
    <property type="match status" value="1"/>
</dbReference>
<dbReference type="AlphaFoldDB" id="A0ABD1KY01"/>
<dbReference type="InterPro" id="IPR003887">
    <property type="entry name" value="LEM_dom"/>
</dbReference>
<keyword evidence="5" id="KW-1185">Reference proteome</keyword>
<dbReference type="InterPro" id="IPR011015">
    <property type="entry name" value="LEM/LEM-like_dom_sf"/>
</dbReference>
<comment type="caution">
    <text evidence="4">The sequence shown here is derived from an EMBL/GenBank/DDBJ whole genome shotgun (WGS) entry which is preliminary data.</text>
</comment>
<feature type="domain" description="LEM" evidence="3">
    <location>
        <begin position="1"/>
        <end position="45"/>
    </location>
</feature>
<dbReference type="PROSITE" id="PS50954">
    <property type="entry name" value="LEM"/>
    <property type="match status" value="1"/>
</dbReference>
<name>A0ABD1KY01_9TELE</name>
<accession>A0ABD1KY01</accession>
<dbReference type="SUPFAM" id="SSF63451">
    <property type="entry name" value="LEM domain"/>
    <property type="match status" value="1"/>
</dbReference>
<feature type="compositionally biased region" description="Acidic residues" evidence="1">
    <location>
        <begin position="64"/>
        <end position="73"/>
    </location>
</feature>
<dbReference type="Pfam" id="PF03020">
    <property type="entry name" value="LEM"/>
    <property type="match status" value="1"/>
</dbReference>
<keyword evidence="2" id="KW-1133">Transmembrane helix</keyword>
<feature type="region of interest" description="Disordered" evidence="1">
    <location>
        <begin position="217"/>
        <end position="239"/>
    </location>
</feature>
<sequence>MWDLSRLSDEDLKGRLLQHGFQAGPITATTRHVYENKLRRLMEPQSQMPQNGSGDGGDDAIYSDSEEEEVQEEPEPHAETVTSAEKDTSDNRVPTFLSASLPVPEEPEPVTDVLMEIFPEMEKTPTGIAATRRRPIKGAAGRPVKFQYPDTPMSPNTADQQEVQHRQVPLWVQLLIFLILTLLLYVTYLAIEDTAENPVTLLLGSLNQVAEAVEEQLAAPSSEEAPVMPDADVPPVSGM</sequence>
<dbReference type="FunFam" id="1.10.720.40:FF:000001">
    <property type="entry name" value="LEM domain containing 2, isoform CRA_a"/>
    <property type="match status" value="1"/>
</dbReference>
<organism evidence="4 5">
    <name type="scientific">Coilia grayii</name>
    <name type="common">Gray's grenadier anchovy</name>
    <dbReference type="NCBI Taxonomy" id="363190"/>
    <lineage>
        <taxon>Eukaryota</taxon>
        <taxon>Metazoa</taxon>
        <taxon>Chordata</taxon>
        <taxon>Craniata</taxon>
        <taxon>Vertebrata</taxon>
        <taxon>Euteleostomi</taxon>
        <taxon>Actinopterygii</taxon>
        <taxon>Neopterygii</taxon>
        <taxon>Teleostei</taxon>
        <taxon>Clupei</taxon>
        <taxon>Clupeiformes</taxon>
        <taxon>Clupeoidei</taxon>
        <taxon>Engraulidae</taxon>
        <taxon>Coilinae</taxon>
        <taxon>Coilia</taxon>
    </lineage>
</organism>
<dbReference type="PANTHER" id="PTHR12019">
    <property type="entry name" value="LAMINA-ASSOCIATED POLYPEPTIDE THYMOPOIETIN"/>
    <property type="match status" value="1"/>
</dbReference>
<evidence type="ECO:0000313" key="5">
    <source>
        <dbReference type="Proteomes" id="UP001591681"/>
    </source>
</evidence>
<proteinExistence type="predicted"/>
<keyword evidence="2" id="KW-0472">Membrane</keyword>
<dbReference type="InterPro" id="IPR051656">
    <property type="entry name" value="LEM_domain"/>
</dbReference>
<protein>
    <recommendedName>
        <fullName evidence="3">LEM domain-containing protein</fullName>
    </recommendedName>
</protein>